<evidence type="ECO:0000313" key="2">
    <source>
        <dbReference type="Proteomes" id="UP000003704"/>
    </source>
</evidence>
<accession>I8I1R7</accession>
<dbReference type="InterPro" id="IPR045584">
    <property type="entry name" value="Pilin-like"/>
</dbReference>
<dbReference type="Gene3D" id="3.30.700.10">
    <property type="entry name" value="Glycoprotein, Type 4 Pilin"/>
    <property type="match status" value="1"/>
</dbReference>
<dbReference type="InterPro" id="IPR031982">
    <property type="entry name" value="PilE-like"/>
</dbReference>
<evidence type="ECO:0000313" key="1">
    <source>
        <dbReference type="EMBL" id="EIT69711.1"/>
    </source>
</evidence>
<keyword evidence="2" id="KW-1185">Reference proteome</keyword>
<evidence type="ECO:0008006" key="3">
    <source>
        <dbReference type="Google" id="ProtNLM"/>
    </source>
</evidence>
<dbReference type="Pfam" id="PF16732">
    <property type="entry name" value="ComP_DUS"/>
    <property type="match status" value="1"/>
</dbReference>
<comment type="caution">
    <text evidence="1">The sequence shown here is derived from an EMBL/GenBank/DDBJ whole genome shotgun (WGS) entry which is preliminary data.</text>
</comment>
<dbReference type="SUPFAM" id="SSF54523">
    <property type="entry name" value="Pili subunits"/>
    <property type="match status" value="1"/>
</dbReference>
<reference evidence="1 2" key="1">
    <citation type="journal article" date="2012" name="J. Bacteriol.">
        <title>Genome Sequence of n-Alkane-Degrading Hydrocarboniphaga effusa Strain AP103T (ATCC BAA-332T).</title>
        <authorList>
            <person name="Chang H.K."/>
            <person name="Zylstra G.J."/>
            <person name="Chae J.C."/>
        </authorList>
    </citation>
    <scope>NUCLEOTIDE SEQUENCE [LARGE SCALE GENOMIC DNA]</scope>
    <source>
        <strain evidence="1 2">AP103</strain>
    </source>
</reference>
<organism evidence="1 2">
    <name type="scientific">Hydrocarboniphaga effusa AP103</name>
    <dbReference type="NCBI Taxonomy" id="1172194"/>
    <lineage>
        <taxon>Bacteria</taxon>
        <taxon>Pseudomonadati</taxon>
        <taxon>Pseudomonadota</taxon>
        <taxon>Gammaproteobacteria</taxon>
        <taxon>Nevskiales</taxon>
        <taxon>Nevskiaceae</taxon>
        <taxon>Hydrocarboniphaga</taxon>
    </lineage>
</organism>
<sequence>MVTVVVVGILTMIAVPSYRSYVMRANRTVAKTALVDASSRLESYFIVHKSYTRTLSDIQLQQYLSRDGSTADASTNAIYQLSIEAMDSSSCAAKSGAVGTSYMVMAKPVGTQTSDSTCMNLCLTSTGIRLSSVGTAATCWSR</sequence>
<dbReference type="STRING" id="1172194.WQQ_32930"/>
<dbReference type="GO" id="GO:0043683">
    <property type="term" value="P:type IV pilus assembly"/>
    <property type="evidence" value="ECO:0007669"/>
    <property type="project" value="InterPro"/>
</dbReference>
<protein>
    <recommendedName>
        <fullName evidence="3">Pilus assembly protein PilE</fullName>
    </recommendedName>
</protein>
<gene>
    <name evidence="1" type="ORF">WQQ_32930</name>
</gene>
<proteinExistence type="predicted"/>
<dbReference type="Proteomes" id="UP000003704">
    <property type="component" value="Unassembled WGS sequence"/>
</dbReference>
<dbReference type="AlphaFoldDB" id="I8I1R7"/>
<name>I8I1R7_9GAMM</name>
<dbReference type="EMBL" id="AKGD01000002">
    <property type="protein sequence ID" value="EIT69711.1"/>
    <property type="molecule type" value="Genomic_DNA"/>
</dbReference>